<feature type="non-terminal residue" evidence="2">
    <location>
        <position position="247"/>
    </location>
</feature>
<feature type="compositionally biased region" description="Low complexity" evidence="1">
    <location>
        <begin position="33"/>
        <end position="44"/>
    </location>
</feature>
<evidence type="ECO:0000313" key="2">
    <source>
        <dbReference type="EMBL" id="CAA9239917.1"/>
    </source>
</evidence>
<protein>
    <submittedName>
        <fullName evidence="2">ABC transporter, permease protein (Cluster 13, osmolytes)</fullName>
    </submittedName>
</protein>
<feature type="compositionally biased region" description="Basic residues" evidence="1">
    <location>
        <begin position="179"/>
        <end position="213"/>
    </location>
</feature>
<feature type="compositionally biased region" description="Gly residues" evidence="1">
    <location>
        <begin position="122"/>
        <end position="131"/>
    </location>
</feature>
<accession>A0A6J4I2C6</accession>
<evidence type="ECO:0000256" key="1">
    <source>
        <dbReference type="SAM" id="MobiDB-lite"/>
    </source>
</evidence>
<feature type="compositionally biased region" description="Basic and acidic residues" evidence="1">
    <location>
        <begin position="89"/>
        <end position="114"/>
    </location>
</feature>
<name>A0A6J4I2C6_9ACTN</name>
<feature type="region of interest" description="Disordered" evidence="1">
    <location>
        <begin position="1"/>
        <end position="215"/>
    </location>
</feature>
<organism evidence="2">
    <name type="scientific">uncultured Blastococcus sp</name>
    <dbReference type="NCBI Taxonomy" id="217144"/>
    <lineage>
        <taxon>Bacteria</taxon>
        <taxon>Bacillati</taxon>
        <taxon>Actinomycetota</taxon>
        <taxon>Actinomycetes</taxon>
        <taxon>Geodermatophilales</taxon>
        <taxon>Geodermatophilaceae</taxon>
        <taxon>Blastococcus</taxon>
        <taxon>environmental samples</taxon>
    </lineage>
</organism>
<reference evidence="2" key="1">
    <citation type="submission" date="2020-02" db="EMBL/GenBank/DDBJ databases">
        <authorList>
            <person name="Meier V. D."/>
        </authorList>
    </citation>
    <scope>NUCLEOTIDE SEQUENCE</scope>
    <source>
        <strain evidence="2">AVDCRST_MAG52</strain>
    </source>
</reference>
<feature type="compositionally biased region" description="Basic residues" evidence="1">
    <location>
        <begin position="45"/>
        <end position="54"/>
    </location>
</feature>
<gene>
    <name evidence="2" type="ORF">AVDCRST_MAG52-1500</name>
</gene>
<feature type="non-terminal residue" evidence="2">
    <location>
        <position position="1"/>
    </location>
</feature>
<dbReference type="EMBL" id="CADCTN010000103">
    <property type="protein sequence ID" value="CAA9239917.1"/>
    <property type="molecule type" value="Genomic_DNA"/>
</dbReference>
<dbReference type="AlphaFoldDB" id="A0A6J4I2C6"/>
<sequence length="247" mass="25905">GRGGRGREPAAGGAALPQRPAQLDPRARHPRPAGRAPAHLAAGRPGRRGHRGAPRHGAGAHGQRWRLHRRAVQRVPGRADPGPAHPLRGHPDRLRPDGDDDRVGDLRLPADPHQHLRRLPGGRPGRGGGGPRHGDERPADRAPRGAAPGRAPADDGPAHRRRAGGGHRDAGRAGGRRGAGQHHHPRIRPAGLRRRPRRGHPRRHPGGAHRGAARPRLLGVHARAATLPPAQVRCAGTGGSAGADGGR</sequence>
<proteinExistence type="predicted"/>
<feature type="compositionally biased region" description="Basic residues" evidence="1">
    <location>
        <begin position="63"/>
        <end position="72"/>
    </location>
</feature>
<feature type="compositionally biased region" description="Basic and acidic residues" evidence="1">
    <location>
        <begin position="132"/>
        <end position="143"/>
    </location>
</feature>